<dbReference type="OrthoDB" id="3358108at2"/>
<accession>A0A5C6U9M4</accession>
<evidence type="ECO:0000313" key="2">
    <source>
        <dbReference type="Proteomes" id="UP000321250"/>
    </source>
</evidence>
<protein>
    <recommendedName>
        <fullName evidence="3">Sce7726 family protein</fullName>
    </recommendedName>
</protein>
<comment type="caution">
    <text evidence="1">The sequence shown here is derived from an EMBL/GenBank/DDBJ whole genome shotgun (WGS) entry which is preliminary data.</text>
</comment>
<dbReference type="Proteomes" id="UP000321250">
    <property type="component" value="Unassembled WGS sequence"/>
</dbReference>
<organism evidence="1 2">
    <name type="scientific">Sphingomonas ginsenosidivorax</name>
    <dbReference type="NCBI Taxonomy" id="862135"/>
    <lineage>
        <taxon>Bacteria</taxon>
        <taxon>Pseudomonadati</taxon>
        <taxon>Pseudomonadota</taxon>
        <taxon>Alphaproteobacteria</taxon>
        <taxon>Sphingomonadales</taxon>
        <taxon>Sphingomonadaceae</taxon>
        <taxon>Sphingomonas</taxon>
    </lineage>
</organism>
<name>A0A5C6U9M4_9SPHN</name>
<proteinExistence type="predicted"/>
<dbReference type="RefSeq" id="WP_147079003.1">
    <property type="nucleotide sequence ID" value="NZ_VOQR01000001.1"/>
</dbReference>
<gene>
    <name evidence="1" type="ORF">FSB78_00455</name>
</gene>
<dbReference type="AlphaFoldDB" id="A0A5C6U9M4"/>
<evidence type="ECO:0008006" key="3">
    <source>
        <dbReference type="Google" id="ProtNLM"/>
    </source>
</evidence>
<sequence length="206" mass="22433">MDEGQVKVATLAHVRAATGRRAKPIVTAEFTLGSSGVRADLAVFAETTIGLEIKTAKDTLRRLASQMEAYCQHFNHAVAIVAPCHVPNVTAAHLHGAALWTYDSNGTLRMVKPGAVNVIKDARLAAVMTQAERRKGDFRTAIMARYAGTSQRFWSAVAGRSIRPDDLPLLSRFTDGREQARRLAAERDARWAHWLAAQDGPVFASA</sequence>
<reference evidence="1 2" key="1">
    <citation type="journal article" date="2013" name="Antonie Van Leeuwenhoek">
        <title>Sphingomonas ginsenosidivorax sp. nov., with the ability to transform ginsenosides.</title>
        <authorList>
            <person name="Jin X.F."/>
            <person name="Kim J.K."/>
            <person name="Liu Q.M."/>
            <person name="Kang M.S."/>
            <person name="He D."/>
            <person name="Jin F.X."/>
            <person name="Kim S.C."/>
            <person name="Im W.T."/>
        </authorList>
    </citation>
    <scope>NUCLEOTIDE SEQUENCE [LARGE SCALE GENOMIC DNA]</scope>
    <source>
        <strain evidence="1 2">KHI67</strain>
    </source>
</reference>
<dbReference type="EMBL" id="VOQR01000001">
    <property type="protein sequence ID" value="TXC69599.1"/>
    <property type="molecule type" value="Genomic_DNA"/>
</dbReference>
<evidence type="ECO:0000313" key="1">
    <source>
        <dbReference type="EMBL" id="TXC69599.1"/>
    </source>
</evidence>
<keyword evidence="2" id="KW-1185">Reference proteome</keyword>